<dbReference type="EMBL" id="JARBHB010000001">
    <property type="protein sequence ID" value="KAJ8895165.1"/>
    <property type="molecule type" value="Genomic_DNA"/>
</dbReference>
<organism evidence="1 2">
    <name type="scientific">Dryococelus australis</name>
    <dbReference type="NCBI Taxonomy" id="614101"/>
    <lineage>
        <taxon>Eukaryota</taxon>
        <taxon>Metazoa</taxon>
        <taxon>Ecdysozoa</taxon>
        <taxon>Arthropoda</taxon>
        <taxon>Hexapoda</taxon>
        <taxon>Insecta</taxon>
        <taxon>Pterygota</taxon>
        <taxon>Neoptera</taxon>
        <taxon>Polyneoptera</taxon>
        <taxon>Phasmatodea</taxon>
        <taxon>Verophasmatodea</taxon>
        <taxon>Anareolatae</taxon>
        <taxon>Phasmatidae</taxon>
        <taxon>Eurycanthinae</taxon>
        <taxon>Dryococelus</taxon>
    </lineage>
</organism>
<comment type="caution">
    <text evidence="1">The sequence shown here is derived from an EMBL/GenBank/DDBJ whole genome shotgun (WGS) entry which is preliminary data.</text>
</comment>
<dbReference type="InterPro" id="IPR043502">
    <property type="entry name" value="DNA/RNA_pol_sf"/>
</dbReference>
<dbReference type="Gene3D" id="3.10.10.10">
    <property type="entry name" value="HIV Type 1 Reverse Transcriptase, subunit A, domain 1"/>
    <property type="match status" value="1"/>
</dbReference>
<sequence>MQAPFFQACLHVLVSEAVVLFKHDLPTKKAVVDVTINGYKAYGLIDTGSSASFINEDTIRKLKVTVFACKVEKVSMGHEYKDVSVSILPDLCSDIIVDHDSLKRHSSLQVTFGGEETPLDICSMAATNVEPAQLFTHLSPNCKPISIKSRRHTAYDLQFIHSEIQNLLKEGIIEKSVSPWRAQVMVVTSENHRHRMAVDYSQTLIRYTELDAFPLPSIDDIVNNVASYNIYSRLDLRNAYYQLKEGWKKFYLLIASIQHRLSLEVLVVQIASIQLRLSFEVLVVQNDRLPFLCLEGHQHVLGKKFKNVIYLINLLMNQGIRLKCHLNVLLMCASIPFT</sequence>
<evidence type="ECO:0000313" key="1">
    <source>
        <dbReference type="EMBL" id="KAJ8895165.1"/>
    </source>
</evidence>
<dbReference type="SUPFAM" id="SSF50630">
    <property type="entry name" value="Acid proteases"/>
    <property type="match status" value="1"/>
</dbReference>
<dbReference type="InterPro" id="IPR053134">
    <property type="entry name" value="RNA-dir_DNA_polymerase"/>
</dbReference>
<name>A0ABQ9IG43_9NEOP</name>
<dbReference type="Gene3D" id="3.30.70.270">
    <property type="match status" value="1"/>
</dbReference>
<dbReference type="Gene3D" id="2.40.70.10">
    <property type="entry name" value="Acid Proteases"/>
    <property type="match status" value="1"/>
</dbReference>
<dbReference type="PANTHER" id="PTHR24559">
    <property type="entry name" value="TRANSPOSON TY3-I GAG-POL POLYPROTEIN"/>
    <property type="match status" value="1"/>
</dbReference>
<evidence type="ECO:0000313" key="2">
    <source>
        <dbReference type="Proteomes" id="UP001159363"/>
    </source>
</evidence>
<dbReference type="Proteomes" id="UP001159363">
    <property type="component" value="Chromosome 1"/>
</dbReference>
<dbReference type="InterPro" id="IPR043128">
    <property type="entry name" value="Rev_trsase/Diguanyl_cyclase"/>
</dbReference>
<dbReference type="SUPFAM" id="SSF56672">
    <property type="entry name" value="DNA/RNA polymerases"/>
    <property type="match status" value="1"/>
</dbReference>
<reference evidence="1 2" key="1">
    <citation type="submission" date="2023-02" db="EMBL/GenBank/DDBJ databases">
        <title>LHISI_Scaffold_Assembly.</title>
        <authorList>
            <person name="Stuart O.P."/>
            <person name="Cleave R."/>
            <person name="Magrath M.J.L."/>
            <person name="Mikheyev A.S."/>
        </authorList>
    </citation>
    <scope>NUCLEOTIDE SEQUENCE [LARGE SCALE GENOMIC DNA]</scope>
    <source>
        <strain evidence="1">Daus_M_001</strain>
        <tissue evidence="1">Leg muscle</tissue>
    </source>
</reference>
<gene>
    <name evidence="1" type="ORF">PR048_000490</name>
</gene>
<dbReference type="PANTHER" id="PTHR24559:SF444">
    <property type="entry name" value="REVERSE TRANSCRIPTASE DOMAIN-CONTAINING PROTEIN"/>
    <property type="match status" value="1"/>
</dbReference>
<dbReference type="InterPro" id="IPR001969">
    <property type="entry name" value="Aspartic_peptidase_AS"/>
</dbReference>
<accession>A0ABQ9IG43</accession>
<dbReference type="InterPro" id="IPR021109">
    <property type="entry name" value="Peptidase_aspartic_dom_sf"/>
</dbReference>
<protein>
    <submittedName>
        <fullName evidence="1">Uncharacterized protein</fullName>
    </submittedName>
</protein>
<proteinExistence type="predicted"/>
<keyword evidence="2" id="KW-1185">Reference proteome</keyword>
<dbReference type="PROSITE" id="PS00141">
    <property type="entry name" value="ASP_PROTEASE"/>
    <property type="match status" value="1"/>
</dbReference>